<gene>
    <name evidence="1" type="ORF">T07_4305</name>
</gene>
<evidence type="ECO:0000313" key="2">
    <source>
        <dbReference type="Proteomes" id="UP000054630"/>
    </source>
</evidence>
<reference evidence="1 2" key="1">
    <citation type="submission" date="2015-01" db="EMBL/GenBank/DDBJ databases">
        <title>Evolution of Trichinella species and genotypes.</title>
        <authorList>
            <person name="Korhonen P.K."/>
            <person name="Edoardo P."/>
            <person name="Giuseppe L.R."/>
            <person name="Gasser R.B."/>
        </authorList>
    </citation>
    <scope>NUCLEOTIDE SEQUENCE [LARGE SCALE GENOMIC DNA]</scope>
    <source>
        <strain evidence="1">ISS37</strain>
    </source>
</reference>
<keyword evidence="2" id="KW-1185">Reference proteome</keyword>
<evidence type="ECO:0000313" key="1">
    <source>
        <dbReference type="EMBL" id="KRX17659.1"/>
    </source>
</evidence>
<organism evidence="1 2">
    <name type="scientific">Trichinella nelsoni</name>
    <dbReference type="NCBI Taxonomy" id="6336"/>
    <lineage>
        <taxon>Eukaryota</taxon>
        <taxon>Metazoa</taxon>
        <taxon>Ecdysozoa</taxon>
        <taxon>Nematoda</taxon>
        <taxon>Enoplea</taxon>
        <taxon>Dorylaimia</taxon>
        <taxon>Trichinellida</taxon>
        <taxon>Trichinellidae</taxon>
        <taxon>Trichinella</taxon>
    </lineage>
</organism>
<name>A0A0V0RTB9_9BILA</name>
<dbReference type="OrthoDB" id="5927710at2759"/>
<comment type="caution">
    <text evidence="1">The sequence shown here is derived from an EMBL/GenBank/DDBJ whole genome shotgun (WGS) entry which is preliminary data.</text>
</comment>
<accession>A0A0V0RTB9</accession>
<proteinExistence type="predicted"/>
<dbReference type="STRING" id="6336.A0A0V0RTB9"/>
<dbReference type="Proteomes" id="UP000054630">
    <property type="component" value="Unassembled WGS sequence"/>
</dbReference>
<sequence length="215" mass="24114">MSSLSQLSSTVKQVDEDSTEQFITQLIINVEEHILLHHVNKLLALPMIQHIIQIPTPEPSGQIKKGFAETCYSTAGLPYNMAGRIIGPRGCTVKVIQSTWARDIKFVLTSGLTTRLFGSFLALFLWHSSQNSLIQQRSCWYPQGISLIEEAGEWCSMSFQRPLYQPGLRQLPYGDSRLTAERLPAIVSGVFWWNSSTETLAAMHNYQQGWSLGLG</sequence>
<protein>
    <recommendedName>
        <fullName evidence="3">K Homology domain-containing protein</fullName>
    </recommendedName>
</protein>
<dbReference type="AlphaFoldDB" id="A0A0V0RTB9"/>
<dbReference type="EMBL" id="JYDL01000084">
    <property type="protein sequence ID" value="KRX17659.1"/>
    <property type="molecule type" value="Genomic_DNA"/>
</dbReference>
<evidence type="ECO:0008006" key="3">
    <source>
        <dbReference type="Google" id="ProtNLM"/>
    </source>
</evidence>